<organism evidence="2">
    <name type="scientific">Sigmofec virus UA08Rod_6083</name>
    <dbReference type="NCBI Taxonomy" id="2929451"/>
    <lineage>
        <taxon>Viruses</taxon>
        <taxon>Monodnaviria</taxon>
        <taxon>Sangervirae</taxon>
        <taxon>Phixviricota</taxon>
        <taxon>Malgrandaviricetes</taxon>
        <taxon>Petitvirales</taxon>
        <taxon>Microviridae</taxon>
    </lineage>
</organism>
<accession>A0A976N0Z4</accession>
<feature type="compositionally biased region" description="Low complexity" evidence="1">
    <location>
        <begin position="102"/>
        <end position="119"/>
    </location>
</feature>
<protein>
    <submittedName>
        <fullName evidence="2">DNA pilot protein</fullName>
    </submittedName>
</protein>
<proteinExistence type="predicted"/>
<dbReference type="EMBL" id="OM869520">
    <property type="protein sequence ID" value="UPW40928.1"/>
    <property type="molecule type" value="Genomic_DNA"/>
</dbReference>
<sequence>MANPNIADIAGAALGGVKTLSDVATDWLNFGQNKKNREHQAWMQSMAHNYAMEQQWDAQRWQKSFWEMSNEYNLPSNVRQRLADAGLNEALMYSGDVSGATAASAPSSPIGSNPSGSAPSPIPLRGLGTDSLRLPADISKVFADRDKSLADVQTQSALRTFYDSSSQLNLAKSTNMDIDTDLKRLDRYFNESTMDQRLDNFDLNNQMLHQELRNLKDMVSWAEKNRPVEYETLKKQYSIIEAEAAVRQMDVAYYKANGTTMNQAQIDLWRSLFQVYDDVHELNGPDLFRMGKEMEYLVSGEGSSKIFKNIRQDYRYKRFQTFLHTLGQLTGVGSDIVDIGLSFTKIGAVRKAAAGESKEIGSKVETYDGDGVLRKVEVRDKYYDK</sequence>
<reference evidence="2" key="1">
    <citation type="submission" date="2022-02" db="EMBL/GenBank/DDBJ databases">
        <title>Towards deciphering the DNA virus diversity associated with rodent species in the families Cricetidae and Heteromyidae.</title>
        <authorList>
            <person name="Lund M."/>
            <person name="Larsen B.B."/>
            <person name="Gryseels S."/>
            <person name="Kraberger S."/>
            <person name="Rowsey D.M."/>
            <person name="Steger L."/>
            <person name="Yule K.M."/>
            <person name="Upham N.S."/>
            <person name="Worobey M."/>
            <person name="Van Doorslaer K."/>
            <person name="Varsani A."/>
        </authorList>
    </citation>
    <scope>NUCLEOTIDE SEQUENCE</scope>
    <source>
        <strain evidence="2">UA08Rod_6083</strain>
    </source>
</reference>
<feature type="region of interest" description="Disordered" evidence="1">
    <location>
        <begin position="102"/>
        <end position="128"/>
    </location>
</feature>
<name>A0A976N0Z4_9VIRU</name>
<evidence type="ECO:0000256" key="1">
    <source>
        <dbReference type="SAM" id="MobiDB-lite"/>
    </source>
</evidence>
<evidence type="ECO:0000313" key="2">
    <source>
        <dbReference type="EMBL" id="UPW40928.1"/>
    </source>
</evidence>